<keyword evidence="9" id="KW-0133">Cell shape</keyword>
<keyword evidence="3" id="KW-1003">Cell membrane</keyword>
<dbReference type="SUPFAM" id="SSF56519">
    <property type="entry name" value="Penicillin binding protein dimerisation domain"/>
    <property type="match status" value="1"/>
</dbReference>
<protein>
    <submittedName>
        <fullName evidence="16">Penicillin-binding protein 2</fullName>
        <ecNumber evidence="16">3.4.16.4</ecNumber>
    </submittedName>
</protein>
<dbReference type="InterPro" id="IPR005311">
    <property type="entry name" value="PBP_dimer"/>
</dbReference>
<evidence type="ECO:0000256" key="11">
    <source>
        <dbReference type="ARBA" id="ARBA00022989"/>
    </source>
</evidence>
<evidence type="ECO:0000256" key="12">
    <source>
        <dbReference type="ARBA" id="ARBA00023136"/>
    </source>
</evidence>
<keyword evidence="7" id="KW-0812">Transmembrane</keyword>
<evidence type="ECO:0000256" key="1">
    <source>
        <dbReference type="ARBA" id="ARBA00004167"/>
    </source>
</evidence>
<keyword evidence="5 16" id="KW-0121">Carboxypeptidase</keyword>
<evidence type="ECO:0000256" key="3">
    <source>
        <dbReference type="ARBA" id="ARBA00022475"/>
    </source>
</evidence>
<comment type="caution">
    <text evidence="16">The sequence shown here is derived from an EMBL/GenBank/DDBJ whole genome shotgun (WGS) entry which is preliminary data.</text>
</comment>
<dbReference type="GO" id="GO:0005886">
    <property type="term" value="C:plasma membrane"/>
    <property type="evidence" value="ECO:0007669"/>
    <property type="project" value="UniProtKB-SubCell"/>
</dbReference>
<dbReference type="InterPro" id="IPR017790">
    <property type="entry name" value="Penicillin-binding_protein_2"/>
</dbReference>
<keyword evidence="6" id="KW-0645">Protease</keyword>
<keyword evidence="8 16" id="KW-0378">Hydrolase</keyword>
<evidence type="ECO:0000259" key="15">
    <source>
        <dbReference type="Pfam" id="PF03717"/>
    </source>
</evidence>
<evidence type="ECO:0000256" key="13">
    <source>
        <dbReference type="ARBA" id="ARBA00023316"/>
    </source>
</evidence>
<dbReference type="GO" id="GO:0009002">
    <property type="term" value="F:serine-type D-Ala-D-Ala carboxypeptidase activity"/>
    <property type="evidence" value="ECO:0007669"/>
    <property type="project" value="UniProtKB-EC"/>
</dbReference>
<name>A0A7Z0HXZ6_9RHOB</name>
<dbReference type="Gene3D" id="3.30.1390.30">
    <property type="entry name" value="Penicillin-binding protein 2a, domain 3"/>
    <property type="match status" value="1"/>
</dbReference>
<keyword evidence="10" id="KW-0573">Peptidoglycan synthesis</keyword>
<sequence>MKRPPKEEAESARLITRRSMVLGGLQVAAVGALVLRMQDMQLNQSDQYRLLAEENRINIRLIPPTRGLIHDRNGVLIAGNEQNYRIVMVREDAGDVDMVLDRLRKLIVLSEDEIARARRDIMRNRPFVPVTIAERLSWEEVARVASNAPALPGITPEVGLSRHYPLVEDFAHSVGYVGPVSERDLEALEAPDPVLQIPRFQIGKIGVERAQEDRLRGTAGSRRIEVNAVGRVMRELDRVEGQAGANVQLTLDARLQNFVQARLGGESAAAVVMDVHSGDLLAISSAPGYDPNLFVRGISVPDYRTLLDDPYRPLADKTVQGMYPPGSTFKMVTALAALDAGETNANERVFCPGHMDISGHRFHCWRRGGHGRMNMVSALSESCDVYFYEMAQRIGIDRINAMSERLGLGVRYDLPMSAVAAGLNPSREWKQARRGAPWVVGDTINASIGQGFVLTTPLQLAVMTARLATNRAVLPRMIRAVGGQEAAMAEARSLDLRPEWLDLIRRGMSECTNHARGTAYSSRIVQADYRHAGKTGTSQVFSITRAEREAGIRRQEDLPWNRRNHALFVSYAPEDAPRIAVAVVVEHGGGGSSAAAPIGRDIVLAALSEGMPPLAAYPTPQRNRIETQMRELQSRLRPLGDGGSDQA</sequence>
<dbReference type="RefSeq" id="WP_179905066.1">
    <property type="nucleotide sequence ID" value="NZ_JACBXS010000007.1"/>
</dbReference>
<dbReference type="InterPro" id="IPR012338">
    <property type="entry name" value="Beta-lactam/transpept-like"/>
</dbReference>
<dbReference type="Gene3D" id="3.90.1310.10">
    <property type="entry name" value="Penicillin-binding protein 2a (Domain 2)"/>
    <property type="match status" value="1"/>
</dbReference>
<dbReference type="Gene3D" id="3.40.710.10">
    <property type="entry name" value="DD-peptidase/beta-lactamase superfamily"/>
    <property type="match status" value="1"/>
</dbReference>
<dbReference type="GO" id="GO:0071555">
    <property type="term" value="P:cell wall organization"/>
    <property type="evidence" value="ECO:0007669"/>
    <property type="project" value="UniProtKB-KW"/>
</dbReference>
<evidence type="ECO:0000256" key="8">
    <source>
        <dbReference type="ARBA" id="ARBA00022801"/>
    </source>
</evidence>
<keyword evidence="13" id="KW-0961">Cell wall biogenesis/degradation</keyword>
<comment type="subcellular location">
    <subcellularLocation>
        <location evidence="2">Cell membrane</location>
    </subcellularLocation>
    <subcellularLocation>
        <location evidence="1">Membrane</location>
        <topology evidence="1">Single-pass membrane protein</topology>
    </subcellularLocation>
</comment>
<dbReference type="SUPFAM" id="SSF56601">
    <property type="entry name" value="beta-lactamase/transpeptidase-like"/>
    <property type="match status" value="1"/>
</dbReference>
<gene>
    <name evidence="16" type="primary">mrdA</name>
    <name evidence="16" type="ORF">HUK65_05105</name>
</gene>
<accession>A0A7Z0HXZ6</accession>
<evidence type="ECO:0000259" key="14">
    <source>
        <dbReference type="Pfam" id="PF00905"/>
    </source>
</evidence>
<feature type="domain" description="Penicillin-binding protein transpeptidase" evidence="14">
    <location>
        <begin position="269"/>
        <end position="603"/>
    </location>
</feature>
<evidence type="ECO:0000256" key="6">
    <source>
        <dbReference type="ARBA" id="ARBA00022670"/>
    </source>
</evidence>
<dbReference type="NCBIfam" id="TIGR03423">
    <property type="entry name" value="pbp2_mrdA"/>
    <property type="match status" value="1"/>
</dbReference>
<dbReference type="EC" id="3.4.16.4" evidence="16"/>
<evidence type="ECO:0000256" key="4">
    <source>
        <dbReference type="ARBA" id="ARBA00022519"/>
    </source>
</evidence>
<dbReference type="PANTHER" id="PTHR30627:SF2">
    <property type="entry name" value="PEPTIDOGLYCAN D,D-TRANSPEPTIDASE MRDA"/>
    <property type="match status" value="1"/>
</dbReference>
<dbReference type="Proteomes" id="UP000529417">
    <property type="component" value="Unassembled WGS sequence"/>
</dbReference>
<dbReference type="InterPro" id="IPR001460">
    <property type="entry name" value="PCN-bd_Tpept"/>
</dbReference>
<dbReference type="EMBL" id="JACBXS010000007">
    <property type="protein sequence ID" value="NYS24363.1"/>
    <property type="molecule type" value="Genomic_DNA"/>
</dbReference>
<evidence type="ECO:0000256" key="7">
    <source>
        <dbReference type="ARBA" id="ARBA00022692"/>
    </source>
</evidence>
<keyword evidence="17" id="KW-1185">Reference proteome</keyword>
<dbReference type="GO" id="GO:0009252">
    <property type="term" value="P:peptidoglycan biosynthetic process"/>
    <property type="evidence" value="ECO:0007669"/>
    <property type="project" value="UniProtKB-KW"/>
</dbReference>
<dbReference type="GO" id="GO:0008360">
    <property type="term" value="P:regulation of cell shape"/>
    <property type="evidence" value="ECO:0007669"/>
    <property type="project" value="UniProtKB-KW"/>
</dbReference>
<dbReference type="GO" id="GO:0071972">
    <property type="term" value="F:peptidoglycan L,D-transpeptidase activity"/>
    <property type="evidence" value="ECO:0007669"/>
    <property type="project" value="TreeGrafter"/>
</dbReference>
<dbReference type="AlphaFoldDB" id="A0A7Z0HXZ6"/>
<dbReference type="InterPro" id="IPR050515">
    <property type="entry name" value="Beta-lactam/transpept"/>
</dbReference>
<dbReference type="GO" id="GO:0006508">
    <property type="term" value="P:proteolysis"/>
    <property type="evidence" value="ECO:0007669"/>
    <property type="project" value="UniProtKB-KW"/>
</dbReference>
<feature type="domain" description="Penicillin-binding protein dimerisation" evidence="15">
    <location>
        <begin position="62"/>
        <end position="236"/>
    </location>
</feature>
<evidence type="ECO:0000256" key="5">
    <source>
        <dbReference type="ARBA" id="ARBA00022645"/>
    </source>
</evidence>
<proteinExistence type="predicted"/>
<evidence type="ECO:0000256" key="10">
    <source>
        <dbReference type="ARBA" id="ARBA00022984"/>
    </source>
</evidence>
<dbReference type="PANTHER" id="PTHR30627">
    <property type="entry name" value="PEPTIDOGLYCAN D,D-TRANSPEPTIDASE"/>
    <property type="match status" value="1"/>
</dbReference>
<evidence type="ECO:0000256" key="9">
    <source>
        <dbReference type="ARBA" id="ARBA00022960"/>
    </source>
</evidence>
<evidence type="ECO:0000256" key="2">
    <source>
        <dbReference type="ARBA" id="ARBA00004236"/>
    </source>
</evidence>
<keyword evidence="11" id="KW-1133">Transmembrane helix</keyword>
<reference evidence="16 17" key="1">
    <citation type="journal article" date="2000" name="Arch. Microbiol.">
        <title>Rhodobaca bogoriensis gen. nov. and sp. nov., an alkaliphilic purple nonsulfur bacterium from African Rift Valley soda lakes.</title>
        <authorList>
            <person name="Milford A.D."/>
            <person name="Achenbach L.A."/>
            <person name="Jung D.O."/>
            <person name="Madigan M.T."/>
        </authorList>
    </citation>
    <scope>NUCLEOTIDE SEQUENCE [LARGE SCALE GENOMIC DNA]</scope>
    <source>
        <strain evidence="16 17">2376</strain>
    </source>
</reference>
<evidence type="ECO:0000313" key="17">
    <source>
        <dbReference type="Proteomes" id="UP000529417"/>
    </source>
</evidence>
<dbReference type="InterPro" id="IPR036138">
    <property type="entry name" value="PBP_dimer_sf"/>
</dbReference>
<organism evidence="16 17">
    <name type="scientific">Rhabdonatronobacter sediminivivens</name>
    <dbReference type="NCBI Taxonomy" id="2743469"/>
    <lineage>
        <taxon>Bacteria</taxon>
        <taxon>Pseudomonadati</taxon>
        <taxon>Pseudomonadota</taxon>
        <taxon>Alphaproteobacteria</taxon>
        <taxon>Rhodobacterales</taxon>
        <taxon>Paracoccaceae</taxon>
        <taxon>Rhabdonatronobacter</taxon>
    </lineage>
</organism>
<keyword evidence="4" id="KW-0997">Cell inner membrane</keyword>
<dbReference type="GO" id="GO:0008658">
    <property type="term" value="F:penicillin binding"/>
    <property type="evidence" value="ECO:0007669"/>
    <property type="project" value="InterPro"/>
</dbReference>
<evidence type="ECO:0000313" key="16">
    <source>
        <dbReference type="EMBL" id="NYS24363.1"/>
    </source>
</evidence>
<keyword evidence="12" id="KW-0472">Membrane</keyword>
<dbReference type="Pfam" id="PF03717">
    <property type="entry name" value="PBP_dimer"/>
    <property type="match status" value="1"/>
</dbReference>
<dbReference type="Pfam" id="PF00905">
    <property type="entry name" value="Transpeptidase"/>
    <property type="match status" value="1"/>
</dbReference>